<keyword evidence="2" id="KW-1185">Reference proteome</keyword>
<evidence type="ECO:0000313" key="1">
    <source>
        <dbReference type="EMBL" id="GBB84498.1"/>
    </source>
</evidence>
<dbReference type="AlphaFoldDB" id="A0A2Z6QUZ6"/>
<dbReference type="Proteomes" id="UP000247702">
    <property type="component" value="Unassembled WGS sequence"/>
</dbReference>
<proteinExistence type="predicted"/>
<name>A0A2Z6QUZ6_9GLOM</name>
<dbReference type="STRING" id="94130.A0A2Z6QUZ6"/>
<gene>
    <name evidence="1" type="ORF">RclHR1_11060003</name>
</gene>
<accession>A0A2Z6QUZ6</accession>
<reference evidence="1 2" key="1">
    <citation type="submission" date="2017-11" db="EMBL/GenBank/DDBJ databases">
        <title>The genome of Rhizophagus clarus HR1 reveals common genetic basis of auxotrophy among arbuscular mycorrhizal fungi.</title>
        <authorList>
            <person name="Kobayashi Y."/>
        </authorList>
    </citation>
    <scope>NUCLEOTIDE SEQUENCE [LARGE SCALE GENOMIC DNA]</scope>
    <source>
        <strain evidence="1 2">HR1</strain>
    </source>
</reference>
<organism evidence="1 2">
    <name type="scientific">Rhizophagus clarus</name>
    <dbReference type="NCBI Taxonomy" id="94130"/>
    <lineage>
        <taxon>Eukaryota</taxon>
        <taxon>Fungi</taxon>
        <taxon>Fungi incertae sedis</taxon>
        <taxon>Mucoromycota</taxon>
        <taxon>Glomeromycotina</taxon>
        <taxon>Glomeromycetes</taxon>
        <taxon>Glomerales</taxon>
        <taxon>Glomeraceae</taxon>
        <taxon>Rhizophagus</taxon>
    </lineage>
</organism>
<comment type="caution">
    <text evidence="1">The sequence shown here is derived from an EMBL/GenBank/DDBJ whole genome shotgun (WGS) entry which is preliminary data.</text>
</comment>
<dbReference type="EMBL" id="BEXD01000121">
    <property type="protein sequence ID" value="GBB84498.1"/>
    <property type="molecule type" value="Genomic_DNA"/>
</dbReference>
<sequence length="100" mass="12019">MGFSFLYLERYIRTMTKIWKKHFLSMCPMLLSWEGQLDDIRQWYDGYRVGNYLYLYNPSSINSFIDDETLKAHWIDTGGTVPKIYYGDHDDFKDQVTKLI</sequence>
<evidence type="ECO:0000313" key="2">
    <source>
        <dbReference type="Proteomes" id="UP000247702"/>
    </source>
</evidence>
<protein>
    <submittedName>
        <fullName evidence="1">Uncharacterized protein</fullName>
    </submittedName>
</protein>